<organism evidence="9 10">
    <name type="scientific">Lacticaseibacillus nasuensis JCM 17158</name>
    <dbReference type="NCBI Taxonomy" id="1291734"/>
    <lineage>
        <taxon>Bacteria</taxon>
        <taxon>Bacillati</taxon>
        <taxon>Bacillota</taxon>
        <taxon>Bacilli</taxon>
        <taxon>Lactobacillales</taxon>
        <taxon>Lactobacillaceae</taxon>
        <taxon>Lacticaseibacillus</taxon>
    </lineage>
</organism>
<feature type="domain" description="ABC transmembrane type-1" evidence="8">
    <location>
        <begin position="78"/>
        <end position="267"/>
    </location>
</feature>
<feature type="transmembrane region" description="Helical" evidence="7">
    <location>
        <begin position="146"/>
        <end position="167"/>
    </location>
</feature>
<keyword evidence="4 7" id="KW-0812">Transmembrane</keyword>
<dbReference type="Pfam" id="PF00528">
    <property type="entry name" value="BPD_transp_1"/>
    <property type="match status" value="1"/>
</dbReference>
<keyword evidence="6 7" id="KW-0472">Membrane</keyword>
<evidence type="ECO:0000256" key="2">
    <source>
        <dbReference type="ARBA" id="ARBA00022448"/>
    </source>
</evidence>
<protein>
    <submittedName>
        <fullName evidence="9">L-arabinose transport system permease AraQ</fullName>
    </submittedName>
</protein>
<dbReference type="GO" id="GO:0005886">
    <property type="term" value="C:plasma membrane"/>
    <property type="evidence" value="ECO:0007669"/>
    <property type="project" value="UniProtKB-SubCell"/>
</dbReference>
<dbReference type="PATRIC" id="fig|1291734.4.peg.578"/>
<keyword evidence="3" id="KW-1003">Cell membrane</keyword>
<evidence type="ECO:0000256" key="7">
    <source>
        <dbReference type="RuleBase" id="RU363032"/>
    </source>
</evidence>
<reference evidence="9 10" key="1">
    <citation type="journal article" date="2015" name="Genome Announc.">
        <title>Expanding the biotechnology potential of lactobacilli through comparative genomics of 213 strains and associated genera.</title>
        <authorList>
            <person name="Sun Z."/>
            <person name="Harris H.M."/>
            <person name="McCann A."/>
            <person name="Guo C."/>
            <person name="Argimon S."/>
            <person name="Zhang W."/>
            <person name="Yang X."/>
            <person name="Jeffery I.B."/>
            <person name="Cooney J.C."/>
            <person name="Kagawa T.F."/>
            <person name="Liu W."/>
            <person name="Song Y."/>
            <person name="Salvetti E."/>
            <person name="Wrobel A."/>
            <person name="Rasinkangas P."/>
            <person name="Parkhill J."/>
            <person name="Rea M.C."/>
            <person name="O'Sullivan O."/>
            <person name="Ritari J."/>
            <person name="Douillard F.P."/>
            <person name="Paul Ross R."/>
            <person name="Yang R."/>
            <person name="Briner A.E."/>
            <person name="Felis G.E."/>
            <person name="de Vos W.M."/>
            <person name="Barrangou R."/>
            <person name="Klaenhammer T.R."/>
            <person name="Caufield P.W."/>
            <person name="Cui Y."/>
            <person name="Zhang H."/>
            <person name="O'Toole P.W."/>
        </authorList>
    </citation>
    <scope>NUCLEOTIDE SEQUENCE [LARGE SCALE GENOMIC DNA]</scope>
    <source>
        <strain evidence="9 10">JCM 17158</strain>
    </source>
</reference>
<evidence type="ECO:0000256" key="4">
    <source>
        <dbReference type="ARBA" id="ARBA00022692"/>
    </source>
</evidence>
<gene>
    <name evidence="9" type="ORF">FD02_GL000563</name>
</gene>
<dbReference type="PANTHER" id="PTHR43744:SF2">
    <property type="entry name" value="ARABINOOLIGOSACCHARIDES TRANSPORT SYSTEM PERMEASE PROTEIN ARAQ"/>
    <property type="match status" value="1"/>
</dbReference>
<feature type="transmembrane region" description="Helical" evidence="7">
    <location>
        <begin position="113"/>
        <end position="134"/>
    </location>
</feature>
<feature type="transmembrane region" description="Helical" evidence="7">
    <location>
        <begin position="246"/>
        <end position="266"/>
    </location>
</feature>
<evidence type="ECO:0000256" key="1">
    <source>
        <dbReference type="ARBA" id="ARBA00004651"/>
    </source>
</evidence>
<dbReference type="AlphaFoldDB" id="A0A0R1JGZ1"/>
<feature type="transmembrane region" description="Helical" evidence="7">
    <location>
        <begin position="188"/>
        <end position="210"/>
    </location>
</feature>
<dbReference type="InterPro" id="IPR000515">
    <property type="entry name" value="MetI-like"/>
</dbReference>
<dbReference type="PROSITE" id="PS50928">
    <property type="entry name" value="ABC_TM1"/>
    <property type="match status" value="1"/>
</dbReference>
<dbReference type="STRING" id="1291734.FD02_GL000563"/>
<dbReference type="Proteomes" id="UP000051804">
    <property type="component" value="Unassembled WGS sequence"/>
</dbReference>
<sequence>MHSIKQTNRVKIALSLVLLIFLTIAVMVPFYFMVVGSFKDVQNIFSNGLNVKLEISKMNLDNYKSLWSNQDGIYWSWFKNSLIITVLQTVFALIFASMVGYGLALYRFRGRNAIFAIVLIMMMVPGSILLLPQYKLFTQLGLMDTYLGVILPGIVPAGSIFFFRQFAMGLSPEYAESARIDGCGEFRIFWQIYVPLMKPAFGAMTILQTMNTWNDFLWPMVVMKSDRNFVIPAGLMSAMTPYGNNYKLLFAGSVMSVVPIMIVFMLNQKQFIEGLTVGGVKG</sequence>
<name>A0A0R1JGZ1_9LACO</name>
<dbReference type="RefSeq" id="WP_056952130.1">
    <property type="nucleotide sequence ID" value="NZ_AZDJ01000032.1"/>
</dbReference>
<dbReference type="EMBL" id="AZDJ01000032">
    <property type="protein sequence ID" value="KRK70494.1"/>
    <property type="molecule type" value="Genomic_DNA"/>
</dbReference>
<dbReference type="InterPro" id="IPR035906">
    <property type="entry name" value="MetI-like_sf"/>
</dbReference>
<accession>A0A0R1JGZ1</accession>
<evidence type="ECO:0000256" key="5">
    <source>
        <dbReference type="ARBA" id="ARBA00022989"/>
    </source>
</evidence>
<comment type="similarity">
    <text evidence="7">Belongs to the binding-protein-dependent transport system permease family.</text>
</comment>
<keyword evidence="10" id="KW-1185">Reference proteome</keyword>
<evidence type="ECO:0000313" key="9">
    <source>
        <dbReference type="EMBL" id="KRK70494.1"/>
    </source>
</evidence>
<dbReference type="SUPFAM" id="SSF161098">
    <property type="entry name" value="MetI-like"/>
    <property type="match status" value="1"/>
</dbReference>
<evidence type="ECO:0000256" key="3">
    <source>
        <dbReference type="ARBA" id="ARBA00022475"/>
    </source>
</evidence>
<feature type="transmembrane region" description="Helical" evidence="7">
    <location>
        <begin position="12"/>
        <end position="32"/>
    </location>
</feature>
<dbReference type="GO" id="GO:0055085">
    <property type="term" value="P:transmembrane transport"/>
    <property type="evidence" value="ECO:0007669"/>
    <property type="project" value="InterPro"/>
</dbReference>
<evidence type="ECO:0000313" key="10">
    <source>
        <dbReference type="Proteomes" id="UP000051804"/>
    </source>
</evidence>
<evidence type="ECO:0000256" key="6">
    <source>
        <dbReference type="ARBA" id="ARBA00023136"/>
    </source>
</evidence>
<dbReference type="CDD" id="cd06261">
    <property type="entry name" value="TM_PBP2"/>
    <property type="match status" value="1"/>
</dbReference>
<feature type="transmembrane region" description="Helical" evidence="7">
    <location>
        <begin position="82"/>
        <end position="106"/>
    </location>
</feature>
<evidence type="ECO:0000259" key="8">
    <source>
        <dbReference type="PROSITE" id="PS50928"/>
    </source>
</evidence>
<comment type="subcellular location">
    <subcellularLocation>
        <location evidence="1 7">Cell membrane</location>
        <topology evidence="1 7">Multi-pass membrane protein</topology>
    </subcellularLocation>
</comment>
<dbReference type="Gene3D" id="1.10.3720.10">
    <property type="entry name" value="MetI-like"/>
    <property type="match status" value="1"/>
</dbReference>
<proteinExistence type="inferred from homology"/>
<comment type="caution">
    <text evidence="9">The sequence shown here is derived from an EMBL/GenBank/DDBJ whole genome shotgun (WGS) entry which is preliminary data.</text>
</comment>
<dbReference type="OrthoDB" id="9771544at2"/>
<keyword evidence="5 7" id="KW-1133">Transmembrane helix</keyword>
<keyword evidence="2 7" id="KW-0813">Transport</keyword>
<dbReference type="PANTHER" id="PTHR43744">
    <property type="entry name" value="ABC TRANSPORTER PERMEASE PROTEIN MG189-RELATED-RELATED"/>
    <property type="match status" value="1"/>
</dbReference>